<dbReference type="Pfam" id="PF01471">
    <property type="entry name" value="PG_binding_1"/>
    <property type="match status" value="1"/>
</dbReference>
<proteinExistence type="predicted"/>
<comment type="caution">
    <text evidence="4">The sequence shown here is derived from an EMBL/GenBank/DDBJ whole genome shotgun (WGS) entry which is preliminary data.</text>
</comment>
<dbReference type="RefSeq" id="WP_059082397.1">
    <property type="nucleotide sequence ID" value="NZ_BCMM01000026.1"/>
</dbReference>
<evidence type="ECO:0000259" key="3">
    <source>
        <dbReference type="Pfam" id="PF01471"/>
    </source>
</evidence>
<feature type="transmembrane region" description="Helical" evidence="2">
    <location>
        <begin position="164"/>
        <end position="189"/>
    </location>
</feature>
<accession>A0A117EF37</accession>
<dbReference type="OrthoDB" id="3874291at2"/>
<name>A0A117EF37_STRSC</name>
<reference evidence="5" key="1">
    <citation type="submission" date="2015-11" db="EMBL/GenBank/DDBJ databases">
        <authorList>
            <consortium name="Cross-ministerial Strategic Innovation Promotion Program (SIP) consortium"/>
            <person name="Tomihama T."/>
            <person name="Ikenaga M."/>
            <person name="Sakai M."/>
            <person name="Okubo T."/>
            <person name="Ikeda S."/>
        </authorList>
    </citation>
    <scope>NUCLEOTIDE SEQUENCE [LARGE SCALE GENOMIC DNA]</scope>
    <source>
        <strain evidence="5">S58</strain>
    </source>
</reference>
<evidence type="ECO:0000313" key="5">
    <source>
        <dbReference type="Proteomes" id="UP000067448"/>
    </source>
</evidence>
<evidence type="ECO:0000256" key="2">
    <source>
        <dbReference type="SAM" id="Phobius"/>
    </source>
</evidence>
<dbReference type="InterPro" id="IPR036366">
    <property type="entry name" value="PGBDSf"/>
</dbReference>
<feature type="region of interest" description="Disordered" evidence="1">
    <location>
        <begin position="1"/>
        <end position="24"/>
    </location>
</feature>
<keyword evidence="2" id="KW-1133">Transmembrane helix</keyword>
<keyword evidence="2" id="KW-0472">Membrane</keyword>
<dbReference type="Gene3D" id="1.10.101.10">
    <property type="entry name" value="PGBD-like superfamily/PGBD"/>
    <property type="match status" value="1"/>
</dbReference>
<gene>
    <name evidence="4" type="ORF">SsS58_05380</name>
</gene>
<dbReference type="EMBL" id="BCMM01000026">
    <property type="protein sequence ID" value="GAQ64973.1"/>
    <property type="molecule type" value="Genomic_DNA"/>
</dbReference>
<dbReference type="SUPFAM" id="SSF47090">
    <property type="entry name" value="PGBD-like"/>
    <property type="match status" value="1"/>
</dbReference>
<dbReference type="Proteomes" id="UP000067448">
    <property type="component" value="Unassembled WGS sequence"/>
</dbReference>
<evidence type="ECO:0000256" key="1">
    <source>
        <dbReference type="SAM" id="MobiDB-lite"/>
    </source>
</evidence>
<keyword evidence="2" id="KW-0812">Transmembrane</keyword>
<feature type="region of interest" description="Disordered" evidence="1">
    <location>
        <begin position="95"/>
        <end position="162"/>
    </location>
</feature>
<reference evidence="4 5" key="2">
    <citation type="journal article" date="2016" name="Genome Announc.">
        <title>Draft Genome Sequences of Streptomyces scabiei S58, Streptomyces turgidiscabies T45, and Streptomyces acidiscabies a10, the Pathogens of Potato Common Scab, Isolated in Japan.</title>
        <authorList>
            <person name="Tomihama T."/>
            <person name="Nishi Y."/>
            <person name="Sakai M."/>
            <person name="Ikenaga M."/>
            <person name="Okubo T."/>
            <person name="Ikeda S."/>
        </authorList>
    </citation>
    <scope>NUCLEOTIDE SEQUENCE [LARGE SCALE GENOMIC DNA]</scope>
    <source>
        <strain evidence="4 5">S58</strain>
    </source>
</reference>
<feature type="domain" description="Peptidoglycan binding-like" evidence="3">
    <location>
        <begin position="313"/>
        <end position="372"/>
    </location>
</feature>
<sequence length="379" mass="37511">MSEPTSHICPECSTPRASDGTPSCACGRRASEALLETRTAEAAAAEDFDPLRIRPYVELGDAQGEHGGSRAATGRGPASDRAATIAMPMTTAATGATAATGPTGATGPDPMGVRTFGRPGEGTPGAGFGAWGTPPSPGPAPLSADGTSPKPSAGRPGRRRRRRAGLVVVLAGTAAAGVMAAAGFASGLFSYNAPERDRALPDDLRASAPDASPDGEASPAGPSGEGGGGGGAPAPAPPGGGAGAATASPSRSPSPSPSPSEASGSPSPSVSAEPTQSDAPGAGASTGASATGSDGSKDSRKVAPKTLRPGDDDPEVTELQLRLSQLGIYTGDIDDNYDSQVEQAVLVYQSSRGITKDQDEPGVYGLVTRERLESETKEP</sequence>
<dbReference type="InterPro" id="IPR036365">
    <property type="entry name" value="PGBD-like_sf"/>
</dbReference>
<feature type="compositionally biased region" description="Gly residues" evidence="1">
    <location>
        <begin position="223"/>
        <end position="232"/>
    </location>
</feature>
<feature type="compositionally biased region" description="Low complexity" evidence="1">
    <location>
        <begin position="259"/>
        <end position="294"/>
    </location>
</feature>
<dbReference type="InterPro" id="IPR002477">
    <property type="entry name" value="Peptidoglycan-bd-like"/>
</dbReference>
<reference evidence="5" key="3">
    <citation type="submission" date="2016-02" db="EMBL/GenBank/DDBJ databases">
        <title>Draft genome of pathogenic Streptomyces sp. in Japan.</title>
        <authorList>
            <person name="Tomihama T."/>
            <person name="Ikenaga M."/>
            <person name="Sakai M."/>
            <person name="Okubo T."/>
            <person name="Ikeda S."/>
        </authorList>
    </citation>
    <scope>NUCLEOTIDE SEQUENCE [LARGE SCALE GENOMIC DNA]</scope>
    <source>
        <strain evidence="5">S58</strain>
    </source>
</reference>
<protein>
    <submittedName>
        <fullName evidence="4">Putative peptidoglycan binding domain protein</fullName>
    </submittedName>
</protein>
<evidence type="ECO:0000313" key="4">
    <source>
        <dbReference type="EMBL" id="GAQ64973.1"/>
    </source>
</evidence>
<feature type="compositionally biased region" description="Gly residues" evidence="1">
    <location>
        <begin position="119"/>
        <end position="130"/>
    </location>
</feature>
<feature type="compositionally biased region" description="Low complexity" evidence="1">
    <location>
        <begin position="95"/>
        <end position="112"/>
    </location>
</feature>
<organism evidence="4 5">
    <name type="scientific">Streptomyces scabiei</name>
    <dbReference type="NCBI Taxonomy" id="1930"/>
    <lineage>
        <taxon>Bacteria</taxon>
        <taxon>Bacillati</taxon>
        <taxon>Actinomycetota</taxon>
        <taxon>Actinomycetes</taxon>
        <taxon>Kitasatosporales</taxon>
        <taxon>Streptomycetaceae</taxon>
        <taxon>Streptomyces</taxon>
    </lineage>
</organism>
<dbReference type="AlphaFoldDB" id="A0A117EF37"/>
<feature type="region of interest" description="Disordered" evidence="1">
    <location>
        <begin position="199"/>
        <end position="317"/>
    </location>
</feature>